<dbReference type="SUPFAM" id="SSF69349">
    <property type="entry name" value="Phage fibre proteins"/>
    <property type="match status" value="1"/>
</dbReference>
<evidence type="ECO:0000256" key="1">
    <source>
        <dbReference type="SAM" id="MobiDB-lite"/>
    </source>
</evidence>
<organism evidence="2 3">
    <name type="scientific">Streptomyces osmaniensis</name>
    <dbReference type="NCBI Taxonomy" id="593134"/>
    <lineage>
        <taxon>Bacteria</taxon>
        <taxon>Bacillati</taxon>
        <taxon>Actinomycetota</taxon>
        <taxon>Actinomycetes</taxon>
        <taxon>Kitasatosporales</taxon>
        <taxon>Streptomycetaceae</taxon>
        <taxon>Streptomyces</taxon>
    </lineage>
</organism>
<dbReference type="SUPFAM" id="SSF109854">
    <property type="entry name" value="DinB/YfiT-like putative metalloenzymes"/>
    <property type="match status" value="1"/>
</dbReference>
<evidence type="ECO:0000313" key="2">
    <source>
        <dbReference type="EMBL" id="GAA3578665.1"/>
    </source>
</evidence>
<feature type="region of interest" description="Disordered" evidence="1">
    <location>
        <begin position="75"/>
        <end position="119"/>
    </location>
</feature>
<dbReference type="Proteomes" id="UP001500707">
    <property type="component" value="Unassembled WGS sequence"/>
</dbReference>
<accession>A0ABP6YD39</accession>
<sequence>MDPQLDTPPTAHSWLGPPIDARPLFVPEHAALIATLRGLTPDDWGREAVPGWSVRDVVAHVLGDCYGRLARHRDGHREAGWEGGREGLREGGREGLREGGREGVREGRRDGHREGPAFVPGEDLPAYIHRINQQWVDAHSRVSPAALTDTLELIGGQVARLFAESDPVADSLGVSWAGADPAPMWLDSARELTEYWTHRQQIRHATGQGTDPDPRVLSVVLDTFLRALPHTLRDIAAPAGTQVRIHVTGPGGGMWTATAGGAWTATAGGAWTATAGGAWTATAGGAWTATAGGAWTATAGGAWTATATDGGDWSMAHPADGQPAALVRLDAETAWRLCVRGIEPADALTRAEIEGDRQLAEAACRILSVVY</sequence>
<evidence type="ECO:0000313" key="3">
    <source>
        <dbReference type="Proteomes" id="UP001500707"/>
    </source>
</evidence>
<dbReference type="EMBL" id="BAABCE010000016">
    <property type="protein sequence ID" value="GAA3578665.1"/>
    <property type="molecule type" value="Genomic_DNA"/>
</dbReference>
<dbReference type="Gene3D" id="1.20.120.450">
    <property type="entry name" value="dinb family like domain"/>
    <property type="match status" value="1"/>
</dbReference>
<reference evidence="3" key="1">
    <citation type="journal article" date="2019" name="Int. J. Syst. Evol. Microbiol.">
        <title>The Global Catalogue of Microorganisms (GCM) 10K type strain sequencing project: providing services to taxonomists for standard genome sequencing and annotation.</title>
        <authorList>
            <consortium name="The Broad Institute Genomics Platform"/>
            <consortium name="The Broad Institute Genome Sequencing Center for Infectious Disease"/>
            <person name="Wu L."/>
            <person name="Ma J."/>
        </authorList>
    </citation>
    <scope>NUCLEOTIDE SEQUENCE [LARGE SCALE GENOMIC DNA]</scope>
    <source>
        <strain evidence="3">JCM 17656</strain>
    </source>
</reference>
<comment type="caution">
    <text evidence="2">The sequence shown here is derived from an EMBL/GenBank/DDBJ whole genome shotgun (WGS) entry which is preliminary data.</text>
</comment>
<evidence type="ECO:0008006" key="4">
    <source>
        <dbReference type="Google" id="ProtNLM"/>
    </source>
</evidence>
<name>A0ABP6YD39_9ACTN</name>
<keyword evidence="3" id="KW-1185">Reference proteome</keyword>
<gene>
    <name evidence="2" type="ORF">GCM10022295_70110</name>
</gene>
<dbReference type="InterPro" id="IPR034660">
    <property type="entry name" value="DinB/YfiT-like"/>
</dbReference>
<feature type="compositionally biased region" description="Basic and acidic residues" evidence="1">
    <location>
        <begin position="75"/>
        <end position="115"/>
    </location>
</feature>
<proteinExistence type="predicted"/>
<protein>
    <recommendedName>
        <fullName evidence="4">Mycothiol-dependent maleylpyruvate isomerase metal-binding domain-containing protein</fullName>
    </recommendedName>
</protein>
<dbReference type="RefSeq" id="WP_346185116.1">
    <property type="nucleotide sequence ID" value="NZ_BAABCE010000016.1"/>
</dbReference>